<sequence length="434" mass="49166">MAPELDTPMSFSDFPDDVQLNILSFLSPAEISAFACTCRRFAVLCSPSIPSADLWTTICNRRWGCNTQLRRWSAAPSPRLYKTLDRWEHLIGFWRRIGNGVSGTPPLVFFEWRPSCITGSRVSPSPFAGSYAVRKFPFLWIGLSSSCETVSYLHPGCQSESPPDSQSPQSDADVIPVTISFLGCNHFVVEENRSIFADCRMDDSEEMLGLEARSPPDQVMSEIYQYFANKRSPGGEKSSRRQRKKKWRGRHGMQRWRTEHFVKIADYCPTPARPLQGLWKGICEDMSLEFYLITHDDVGGIACRRIGDAGPFSDYSPLFWTVNSTFLESPFPINEQVIYSMREHVRSVVSEHRNVEREIVSRILCINSSYDLVLPNPAGSSGDSINVEGRVWEYEDGTFGFGFLRNNFIVDLKRIALDGCLLDTVECSHENCVL</sequence>
<dbReference type="CDD" id="cd09917">
    <property type="entry name" value="F-box_SF"/>
    <property type="match status" value="1"/>
</dbReference>
<evidence type="ECO:0000313" key="4">
    <source>
        <dbReference type="EMBL" id="KAK8933978.1"/>
    </source>
</evidence>
<dbReference type="Proteomes" id="UP001418222">
    <property type="component" value="Unassembled WGS sequence"/>
</dbReference>
<gene>
    <name evidence="4" type="ORF">KSP39_PZI015287</name>
</gene>
<feature type="compositionally biased region" description="Basic residues" evidence="2">
    <location>
        <begin position="240"/>
        <end position="250"/>
    </location>
</feature>
<accession>A0AAP0G242</accession>
<dbReference type="EMBL" id="JBBWWQ010000013">
    <property type="protein sequence ID" value="KAK8933978.1"/>
    <property type="molecule type" value="Genomic_DNA"/>
</dbReference>
<evidence type="ECO:0000256" key="2">
    <source>
        <dbReference type="SAM" id="MobiDB-lite"/>
    </source>
</evidence>
<reference evidence="4 5" key="1">
    <citation type="journal article" date="2022" name="Nat. Plants">
        <title>Genomes of leafy and leafless Platanthera orchids illuminate the evolution of mycoheterotrophy.</title>
        <authorList>
            <person name="Li M.H."/>
            <person name="Liu K.W."/>
            <person name="Li Z."/>
            <person name="Lu H.C."/>
            <person name="Ye Q.L."/>
            <person name="Zhang D."/>
            <person name="Wang J.Y."/>
            <person name="Li Y.F."/>
            <person name="Zhong Z.M."/>
            <person name="Liu X."/>
            <person name="Yu X."/>
            <person name="Liu D.K."/>
            <person name="Tu X.D."/>
            <person name="Liu B."/>
            <person name="Hao Y."/>
            <person name="Liao X.Y."/>
            <person name="Jiang Y.T."/>
            <person name="Sun W.H."/>
            <person name="Chen J."/>
            <person name="Chen Y.Q."/>
            <person name="Ai Y."/>
            <person name="Zhai J.W."/>
            <person name="Wu S.S."/>
            <person name="Zhou Z."/>
            <person name="Hsiao Y.Y."/>
            <person name="Wu W.L."/>
            <person name="Chen Y.Y."/>
            <person name="Lin Y.F."/>
            <person name="Hsu J.L."/>
            <person name="Li C.Y."/>
            <person name="Wang Z.W."/>
            <person name="Zhao X."/>
            <person name="Zhong W.Y."/>
            <person name="Ma X.K."/>
            <person name="Ma L."/>
            <person name="Huang J."/>
            <person name="Chen G.Z."/>
            <person name="Huang M.Z."/>
            <person name="Huang L."/>
            <person name="Peng D.H."/>
            <person name="Luo Y.B."/>
            <person name="Zou S.Q."/>
            <person name="Chen S.P."/>
            <person name="Lan S."/>
            <person name="Tsai W.C."/>
            <person name="Van de Peer Y."/>
            <person name="Liu Z.J."/>
        </authorList>
    </citation>
    <scope>NUCLEOTIDE SEQUENCE [LARGE SCALE GENOMIC DNA]</scope>
    <source>
        <strain evidence="4">Lor287</strain>
    </source>
</reference>
<evidence type="ECO:0000313" key="5">
    <source>
        <dbReference type="Proteomes" id="UP001418222"/>
    </source>
</evidence>
<evidence type="ECO:0000259" key="3">
    <source>
        <dbReference type="PROSITE" id="PS50181"/>
    </source>
</evidence>
<dbReference type="GO" id="GO:0019005">
    <property type="term" value="C:SCF ubiquitin ligase complex"/>
    <property type="evidence" value="ECO:0007669"/>
    <property type="project" value="UniProtKB-UniRule"/>
</dbReference>
<protein>
    <recommendedName>
        <fullName evidence="1">F-box protein</fullName>
    </recommendedName>
</protein>
<dbReference type="PANTHER" id="PTHR12874:SF28">
    <property type="entry name" value="F-BOX PROTEIN"/>
    <property type="match status" value="1"/>
</dbReference>
<dbReference type="GO" id="GO:0016567">
    <property type="term" value="P:protein ubiquitination"/>
    <property type="evidence" value="ECO:0007669"/>
    <property type="project" value="UniProtKB-UniRule"/>
</dbReference>
<dbReference type="SUPFAM" id="SSF81383">
    <property type="entry name" value="F-box domain"/>
    <property type="match status" value="1"/>
</dbReference>
<dbReference type="GO" id="GO:0005737">
    <property type="term" value="C:cytoplasm"/>
    <property type="evidence" value="ECO:0007669"/>
    <property type="project" value="TreeGrafter"/>
</dbReference>
<keyword evidence="5" id="KW-1185">Reference proteome</keyword>
<dbReference type="GO" id="GO:0031146">
    <property type="term" value="P:SCF-dependent proteasomal ubiquitin-dependent protein catabolic process"/>
    <property type="evidence" value="ECO:0007669"/>
    <property type="project" value="UniProtKB-UniRule"/>
</dbReference>
<comment type="subunit">
    <text evidence="1">Component of the SCF-type E3 ligase complex.</text>
</comment>
<keyword evidence="1" id="KW-0833">Ubl conjugation pathway</keyword>
<dbReference type="Pfam" id="PF12937">
    <property type="entry name" value="F-box-like"/>
    <property type="match status" value="1"/>
</dbReference>
<name>A0AAP0G242_9ASPA</name>
<proteinExistence type="predicted"/>
<comment type="function">
    <text evidence="1">Acts as a component of a SCF E3 ubiquitin ligase complexes.</text>
</comment>
<feature type="region of interest" description="Disordered" evidence="2">
    <location>
        <begin position="230"/>
        <end position="250"/>
    </location>
</feature>
<feature type="domain" description="F-box" evidence="3">
    <location>
        <begin position="8"/>
        <end position="58"/>
    </location>
</feature>
<dbReference type="Gene3D" id="1.20.1280.50">
    <property type="match status" value="1"/>
</dbReference>
<dbReference type="InterPro" id="IPR036047">
    <property type="entry name" value="F-box-like_dom_sf"/>
</dbReference>
<dbReference type="InterPro" id="IPR001810">
    <property type="entry name" value="F-box_dom"/>
</dbReference>
<dbReference type="GO" id="GO:0009740">
    <property type="term" value="P:gibberellic acid mediated signaling pathway"/>
    <property type="evidence" value="ECO:0007669"/>
    <property type="project" value="TreeGrafter"/>
</dbReference>
<dbReference type="GO" id="GO:0005634">
    <property type="term" value="C:nucleus"/>
    <property type="evidence" value="ECO:0007669"/>
    <property type="project" value="UniProtKB-SubCell"/>
</dbReference>
<dbReference type="PROSITE" id="PS50181">
    <property type="entry name" value="FBOX"/>
    <property type="match status" value="1"/>
</dbReference>
<dbReference type="PANTHER" id="PTHR12874">
    <property type="entry name" value="F-BOX ONLY PROTEIN 48-RELATED"/>
    <property type="match status" value="1"/>
</dbReference>
<evidence type="ECO:0000256" key="1">
    <source>
        <dbReference type="RuleBase" id="RU369085"/>
    </source>
</evidence>
<keyword evidence="1" id="KW-0539">Nucleus</keyword>
<comment type="pathway">
    <text evidence="1">Protein modification; protein ubiquitination.</text>
</comment>
<comment type="caution">
    <text evidence="4">The sequence shown here is derived from an EMBL/GenBank/DDBJ whole genome shotgun (WGS) entry which is preliminary data.</text>
</comment>
<dbReference type="AlphaFoldDB" id="A0AAP0G242"/>
<organism evidence="4 5">
    <name type="scientific">Platanthera zijinensis</name>
    <dbReference type="NCBI Taxonomy" id="2320716"/>
    <lineage>
        <taxon>Eukaryota</taxon>
        <taxon>Viridiplantae</taxon>
        <taxon>Streptophyta</taxon>
        <taxon>Embryophyta</taxon>
        <taxon>Tracheophyta</taxon>
        <taxon>Spermatophyta</taxon>
        <taxon>Magnoliopsida</taxon>
        <taxon>Liliopsida</taxon>
        <taxon>Asparagales</taxon>
        <taxon>Orchidaceae</taxon>
        <taxon>Orchidoideae</taxon>
        <taxon>Orchideae</taxon>
        <taxon>Orchidinae</taxon>
        <taxon>Platanthera</taxon>
    </lineage>
</organism>
<comment type="subcellular location">
    <subcellularLocation>
        <location evidence="1">Nucleus</location>
    </subcellularLocation>
</comment>